<name>A0A3L8D320_OOCBI</name>
<dbReference type="Proteomes" id="UP000279307">
    <property type="component" value="Chromosome 14"/>
</dbReference>
<accession>A0A3L8D320</accession>
<dbReference type="AlphaFoldDB" id="A0A3L8D320"/>
<comment type="caution">
    <text evidence="2">The sequence shown here is derived from an EMBL/GenBank/DDBJ whole genome shotgun (WGS) entry which is preliminary data.</text>
</comment>
<organism evidence="2 3">
    <name type="scientific">Ooceraea biroi</name>
    <name type="common">Clonal raider ant</name>
    <name type="synonym">Cerapachys biroi</name>
    <dbReference type="NCBI Taxonomy" id="2015173"/>
    <lineage>
        <taxon>Eukaryota</taxon>
        <taxon>Metazoa</taxon>
        <taxon>Ecdysozoa</taxon>
        <taxon>Arthropoda</taxon>
        <taxon>Hexapoda</taxon>
        <taxon>Insecta</taxon>
        <taxon>Pterygota</taxon>
        <taxon>Neoptera</taxon>
        <taxon>Endopterygota</taxon>
        <taxon>Hymenoptera</taxon>
        <taxon>Apocrita</taxon>
        <taxon>Aculeata</taxon>
        <taxon>Formicoidea</taxon>
        <taxon>Formicidae</taxon>
        <taxon>Dorylinae</taxon>
        <taxon>Ooceraea</taxon>
    </lineage>
</organism>
<keyword evidence="1" id="KW-0812">Transmembrane</keyword>
<evidence type="ECO:0000256" key="1">
    <source>
        <dbReference type="SAM" id="Phobius"/>
    </source>
</evidence>
<keyword evidence="1" id="KW-1133">Transmembrane helix</keyword>
<evidence type="ECO:0000313" key="3">
    <source>
        <dbReference type="Proteomes" id="UP000279307"/>
    </source>
</evidence>
<proteinExistence type="predicted"/>
<evidence type="ECO:0000313" key="2">
    <source>
        <dbReference type="EMBL" id="RLU14892.1"/>
    </source>
</evidence>
<reference evidence="2 3" key="1">
    <citation type="journal article" date="2018" name="Genome Res.">
        <title>The genomic architecture and molecular evolution of ant odorant receptors.</title>
        <authorList>
            <person name="McKenzie S.K."/>
            <person name="Kronauer D.J.C."/>
        </authorList>
    </citation>
    <scope>NUCLEOTIDE SEQUENCE [LARGE SCALE GENOMIC DNA]</scope>
    <source>
        <strain evidence="2">Clonal line C1</strain>
    </source>
</reference>
<protein>
    <submittedName>
        <fullName evidence="2">Uncharacterized protein</fullName>
    </submittedName>
</protein>
<keyword evidence="1" id="KW-0472">Membrane</keyword>
<dbReference type="OrthoDB" id="1726137at2759"/>
<dbReference type="EMBL" id="QOIP01000014">
    <property type="protein sequence ID" value="RLU14892.1"/>
    <property type="molecule type" value="Genomic_DNA"/>
</dbReference>
<gene>
    <name evidence="2" type="ORF">DMN91_012779</name>
</gene>
<feature type="transmembrane region" description="Helical" evidence="1">
    <location>
        <begin position="82"/>
        <end position="104"/>
    </location>
</feature>
<sequence length="122" mass="13900">MLNIARYHAKISGACNVTRCILSRQLFYTNTKIDGTTLLRCNNASLKECSLLSKRPLKEVNIRTRSYASKESNKYDKIVGSWLLTCGGMVFVAVALGTLIYFVFYHYICRIMKIIVDKTYGK</sequence>